<dbReference type="InterPro" id="IPR053136">
    <property type="entry name" value="UTP_pyrophosphatase-like"/>
</dbReference>
<dbReference type="RefSeq" id="WP_146323820.1">
    <property type="nucleotide sequence ID" value="NZ_BAABLR010000005.1"/>
</dbReference>
<reference evidence="2 3" key="1">
    <citation type="submission" date="2019-08" db="EMBL/GenBank/DDBJ databases">
        <authorList>
            <person name="Lei W."/>
        </authorList>
    </citation>
    <scope>NUCLEOTIDE SEQUENCE [LARGE SCALE GENOMIC DNA]</scope>
    <source>
        <strain evidence="2 3">CCUG 58627</strain>
    </source>
</reference>
<accession>A0A5C5UN20</accession>
<keyword evidence="3" id="KW-1185">Reference proteome</keyword>
<dbReference type="PANTHER" id="PTHR30399:SF1">
    <property type="entry name" value="UTP PYROPHOSPHATASE"/>
    <property type="match status" value="1"/>
</dbReference>
<evidence type="ECO:0000313" key="3">
    <source>
        <dbReference type="Proteomes" id="UP000320791"/>
    </source>
</evidence>
<evidence type="ECO:0000313" key="2">
    <source>
        <dbReference type="EMBL" id="TWT26755.1"/>
    </source>
</evidence>
<dbReference type="EMBL" id="VOHM01000006">
    <property type="protein sequence ID" value="TWT26755.1"/>
    <property type="molecule type" value="Genomic_DNA"/>
</dbReference>
<dbReference type="AlphaFoldDB" id="A0A5C5UN20"/>
<sequence length="164" mass="18471">MATPEVEIIRSARRRRSVQAQFVDGRIQVRVPAYLSAAEEEAVVARVVAKLQRSTPRIDAHLADLAHKLNAELLGGRASFRSIRWVTNQNKRWASCSVATGDIRISHRLQDVPEYVLCAVIVHELVHTFVPDGHTAEFWEWADRAPQAERAKGFLEAYQRYGGG</sequence>
<comment type="caution">
    <text evidence="2">The sequence shown here is derived from an EMBL/GenBank/DDBJ whole genome shotgun (WGS) entry which is preliminary data.</text>
</comment>
<proteinExistence type="predicted"/>
<name>A0A5C5UN20_9CORY</name>
<dbReference type="Pfam" id="PF01863">
    <property type="entry name" value="YgjP-like"/>
    <property type="match status" value="1"/>
</dbReference>
<dbReference type="OrthoDB" id="9811177at2"/>
<protein>
    <submittedName>
        <fullName evidence="2">M48 family metallopeptidase</fullName>
    </submittedName>
</protein>
<dbReference type="Gene3D" id="3.30.2010.10">
    <property type="entry name" value="Metalloproteases ('zincins'), catalytic domain"/>
    <property type="match status" value="1"/>
</dbReference>
<dbReference type="PANTHER" id="PTHR30399">
    <property type="entry name" value="UNCHARACTERIZED PROTEIN YGJP"/>
    <property type="match status" value="1"/>
</dbReference>
<gene>
    <name evidence="2" type="ORF">FRX94_03900</name>
</gene>
<dbReference type="InterPro" id="IPR002725">
    <property type="entry name" value="YgjP-like_metallopeptidase"/>
</dbReference>
<dbReference type="CDD" id="cd07344">
    <property type="entry name" value="M48_yhfN_like"/>
    <property type="match status" value="1"/>
</dbReference>
<dbReference type="Proteomes" id="UP000320791">
    <property type="component" value="Unassembled WGS sequence"/>
</dbReference>
<organism evidence="2 3">
    <name type="scientific">Corynebacterium canis</name>
    <dbReference type="NCBI Taxonomy" id="679663"/>
    <lineage>
        <taxon>Bacteria</taxon>
        <taxon>Bacillati</taxon>
        <taxon>Actinomycetota</taxon>
        <taxon>Actinomycetes</taxon>
        <taxon>Mycobacteriales</taxon>
        <taxon>Corynebacteriaceae</taxon>
        <taxon>Corynebacterium</taxon>
    </lineage>
</organism>
<evidence type="ECO:0000259" key="1">
    <source>
        <dbReference type="Pfam" id="PF01863"/>
    </source>
</evidence>
<feature type="domain" description="YgjP-like metallopeptidase" evidence="1">
    <location>
        <begin position="35"/>
        <end position="152"/>
    </location>
</feature>